<dbReference type="InterPro" id="IPR050833">
    <property type="entry name" value="Poly_Biosynth_Transport"/>
</dbReference>
<feature type="transmembrane region" description="Helical" evidence="6">
    <location>
        <begin position="220"/>
        <end position="244"/>
    </location>
</feature>
<dbReference type="Pfam" id="PF13440">
    <property type="entry name" value="Polysacc_synt_3"/>
    <property type="match status" value="1"/>
</dbReference>
<sequence length="494" mass="52956">MFSFLSDFTARLMRVGDVQRQSFLHFGTSVTVMVLGFLSTMAITHLTGSPSVPGGLFLFLSYLGIFSLISSGGLGGAAIAYMNPVKQREEYFSAYLALRILLLAVSLFVLVLFAPLLYDLSATGLFPWLLGAVVVTSLSDIAGTWVYGTGRAGFLQISTLVNNLIRIIVQTLAVVAGYGVAGLAGGVVAGLIAGFVYLVPLCRFRPVLFNAKSAENLIRFSFWSLLASGGMVLYGNIDTILLGYFSSTSEVGLYRIPLQLASFSLFSALALQTILYPKFVAWNNEGRRDLISASLASALSYSLLLALPVCIGGSFLGGRLLYFLYGSPYEAAWPALILLLVTQVSYVFVYLWSMTLGALGIPRAGAMAALIASMVNIPLNLILIPVFGITGAAAAILITVIVHACCAYIFLKPHIRLIPDFRALRSISLATGIMAVCVICFVTLIPPATVEVVAATVVIGGGIYLLTLIRLEHGIDSALRRMIQEMGIVLPEWL</sequence>
<dbReference type="Proteomes" id="UP000245657">
    <property type="component" value="Unassembled WGS sequence"/>
</dbReference>
<dbReference type="GeneID" id="97550178"/>
<evidence type="ECO:0000256" key="4">
    <source>
        <dbReference type="ARBA" id="ARBA00022989"/>
    </source>
</evidence>
<keyword evidence="8" id="KW-1185">Reference proteome</keyword>
<dbReference type="GO" id="GO:0005886">
    <property type="term" value="C:plasma membrane"/>
    <property type="evidence" value="ECO:0007669"/>
    <property type="project" value="UniProtKB-SubCell"/>
</dbReference>
<feature type="transmembrane region" description="Helical" evidence="6">
    <location>
        <begin position="94"/>
        <end position="118"/>
    </location>
</feature>
<keyword evidence="3 6" id="KW-0812">Transmembrane</keyword>
<feature type="transmembrane region" description="Helical" evidence="6">
    <location>
        <begin position="298"/>
        <end position="325"/>
    </location>
</feature>
<feature type="transmembrane region" description="Helical" evidence="6">
    <location>
        <begin position="256"/>
        <end position="277"/>
    </location>
</feature>
<feature type="transmembrane region" description="Helical" evidence="6">
    <location>
        <begin position="364"/>
        <end position="383"/>
    </location>
</feature>
<keyword evidence="2" id="KW-1003">Cell membrane</keyword>
<feature type="transmembrane region" description="Helical" evidence="6">
    <location>
        <begin position="167"/>
        <end position="199"/>
    </location>
</feature>
<evidence type="ECO:0000256" key="6">
    <source>
        <dbReference type="SAM" id="Phobius"/>
    </source>
</evidence>
<feature type="transmembrane region" description="Helical" evidence="6">
    <location>
        <begin position="423"/>
        <end position="446"/>
    </location>
</feature>
<evidence type="ECO:0000313" key="7">
    <source>
        <dbReference type="EMBL" id="PWR71655.1"/>
    </source>
</evidence>
<dbReference type="RefSeq" id="WP_109969274.1">
    <property type="nucleotide sequence ID" value="NZ_CP176093.1"/>
</dbReference>
<evidence type="ECO:0000256" key="3">
    <source>
        <dbReference type="ARBA" id="ARBA00022692"/>
    </source>
</evidence>
<dbReference type="AlphaFoldDB" id="A0A2V2MZ92"/>
<keyword evidence="4 6" id="KW-1133">Transmembrane helix</keyword>
<feature type="transmembrane region" description="Helical" evidence="6">
    <location>
        <begin position="56"/>
        <end position="82"/>
    </location>
</feature>
<dbReference type="PANTHER" id="PTHR30250:SF11">
    <property type="entry name" value="O-ANTIGEN TRANSPORTER-RELATED"/>
    <property type="match status" value="1"/>
</dbReference>
<comment type="subcellular location">
    <subcellularLocation>
        <location evidence="1">Cell membrane</location>
        <topology evidence="1">Multi-pass membrane protein</topology>
    </subcellularLocation>
</comment>
<dbReference type="OrthoDB" id="112053at2157"/>
<feature type="transmembrane region" description="Helical" evidence="6">
    <location>
        <begin position="125"/>
        <end position="147"/>
    </location>
</feature>
<proteinExistence type="predicted"/>
<dbReference type="CDD" id="cd13128">
    <property type="entry name" value="MATE_Wzx_like"/>
    <property type="match status" value="1"/>
</dbReference>
<evidence type="ECO:0000256" key="1">
    <source>
        <dbReference type="ARBA" id="ARBA00004651"/>
    </source>
</evidence>
<evidence type="ECO:0000256" key="5">
    <source>
        <dbReference type="ARBA" id="ARBA00023136"/>
    </source>
</evidence>
<organism evidence="7 8">
    <name type="scientific">Methanospirillum lacunae</name>
    <dbReference type="NCBI Taxonomy" id="668570"/>
    <lineage>
        <taxon>Archaea</taxon>
        <taxon>Methanobacteriati</taxon>
        <taxon>Methanobacteriota</taxon>
        <taxon>Stenosarchaea group</taxon>
        <taxon>Methanomicrobia</taxon>
        <taxon>Methanomicrobiales</taxon>
        <taxon>Methanospirillaceae</taxon>
        <taxon>Methanospirillum</taxon>
    </lineage>
</organism>
<feature type="transmembrane region" description="Helical" evidence="6">
    <location>
        <begin position="452"/>
        <end position="471"/>
    </location>
</feature>
<feature type="transmembrane region" description="Helical" evidence="6">
    <location>
        <begin position="23"/>
        <end position="44"/>
    </location>
</feature>
<protein>
    <submittedName>
        <fullName evidence="7">Polysaccharide biosynthesis protein</fullName>
    </submittedName>
</protein>
<keyword evidence="5 6" id="KW-0472">Membrane</keyword>
<feature type="transmembrane region" description="Helical" evidence="6">
    <location>
        <begin position="331"/>
        <end position="352"/>
    </location>
</feature>
<accession>A0A2V2MZ92</accession>
<dbReference type="EMBL" id="QGMY01000008">
    <property type="protein sequence ID" value="PWR71655.1"/>
    <property type="molecule type" value="Genomic_DNA"/>
</dbReference>
<feature type="transmembrane region" description="Helical" evidence="6">
    <location>
        <begin position="389"/>
        <end position="411"/>
    </location>
</feature>
<name>A0A2V2MZ92_9EURY</name>
<gene>
    <name evidence="7" type="ORF">DK846_12455</name>
</gene>
<comment type="caution">
    <text evidence="7">The sequence shown here is derived from an EMBL/GenBank/DDBJ whole genome shotgun (WGS) entry which is preliminary data.</text>
</comment>
<reference evidence="7 8" key="1">
    <citation type="submission" date="2018-05" db="EMBL/GenBank/DDBJ databases">
        <title>Draft genome of Methanospirillum lacunae Ki8-1.</title>
        <authorList>
            <person name="Dueholm M.S."/>
            <person name="Nielsen P.H."/>
            <person name="Bakmann L.F."/>
            <person name="Otzen D.E."/>
        </authorList>
    </citation>
    <scope>NUCLEOTIDE SEQUENCE [LARGE SCALE GENOMIC DNA]</scope>
    <source>
        <strain evidence="7 8">Ki8-1</strain>
    </source>
</reference>
<dbReference type="PANTHER" id="PTHR30250">
    <property type="entry name" value="PST FAMILY PREDICTED COLANIC ACID TRANSPORTER"/>
    <property type="match status" value="1"/>
</dbReference>
<evidence type="ECO:0000256" key="2">
    <source>
        <dbReference type="ARBA" id="ARBA00022475"/>
    </source>
</evidence>
<evidence type="ECO:0000313" key="8">
    <source>
        <dbReference type="Proteomes" id="UP000245657"/>
    </source>
</evidence>